<evidence type="ECO:0000256" key="1">
    <source>
        <dbReference type="ARBA" id="ARBA00004651"/>
    </source>
</evidence>
<dbReference type="EMBL" id="CP029359">
    <property type="protein sequence ID" value="AWK90170.1"/>
    <property type="molecule type" value="Genomic_DNA"/>
</dbReference>
<keyword evidence="7" id="KW-0625">Polysaccharide transport</keyword>
<dbReference type="Pfam" id="PF01061">
    <property type="entry name" value="ABC2_membrane"/>
    <property type="match status" value="1"/>
</dbReference>
<dbReference type="Proteomes" id="UP000245629">
    <property type="component" value="Plasmid unnamed4"/>
</dbReference>
<dbReference type="GO" id="GO:0015920">
    <property type="term" value="P:lipopolysaccharide transport"/>
    <property type="evidence" value="ECO:0007669"/>
    <property type="project" value="TreeGrafter"/>
</dbReference>
<evidence type="ECO:0000256" key="8">
    <source>
        <dbReference type="ARBA" id="ARBA00023136"/>
    </source>
</evidence>
<comment type="similarity">
    <text evidence="2">Belongs to the ABC-2 integral membrane protein family.</text>
</comment>
<accession>A0A2S2D0J1</accession>
<dbReference type="GO" id="GO:0005886">
    <property type="term" value="C:plasma membrane"/>
    <property type="evidence" value="ECO:0007669"/>
    <property type="project" value="UniProtKB-SubCell"/>
</dbReference>
<feature type="transmembrane region" description="Helical" evidence="9">
    <location>
        <begin position="60"/>
        <end position="81"/>
    </location>
</feature>
<evidence type="ECO:0000256" key="2">
    <source>
        <dbReference type="ARBA" id="ARBA00007783"/>
    </source>
</evidence>
<evidence type="ECO:0000256" key="6">
    <source>
        <dbReference type="ARBA" id="ARBA00022989"/>
    </source>
</evidence>
<feature type="transmembrane region" description="Helical" evidence="9">
    <location>
        <begin position="169"/>
        <end position="192"/>
    </location>
</feature>
<evidence type="ECO:0000256" key="7">
    <source>
        <dbReference type="ARBA" id="ARBA00023047"/>
    </source>
</evidence>
<keyword evidence="7" id="KW-0762">Sugar transport</keyword>
<feature type="transmembrane region" description="Helical" evidence="9">
    <location>
        <begin position="199"/>
        <end position="218"/>
    </location>
</feature>
<comment type="subcellular location">
    <subcellularLocation>
        <location evidence="1">Cell membrane</location>
        <topology evidence="1">Multi-pass membrane protein</topology>
    </subcellularLocation>
</comment>
<dbReference type="InterPro" id="IPR013525">
    <property type="entry name" value="ABC2_TM"/>
</dbReference>
<keyword evidence="4" id="KW-1003">Cell membrane</keyword>
<evidence type="ECO:0000256" key="4">
    <source>
        <dbReference type="ARBA" id="ARBA00022475"/>
    </source>
</evidence>
<dbReference type="KEGG" id="azz:DEW08_29595"/>
<reference evidence="12" key="1">
    <citation type="submission" date="2018-05" db="EMBL/GenBank/DDBJ databases">
        <title>Azospirillum thermophila sp. nov., a novel isolated from hot spring.</title>
        <authorList>
            <person name="Zhao Z."/>
        </authorList>
    </citation>
    <scope>NUCLEOTIDE SEQUENCE [LARGE SCALE GENOMIC DNA]</scope>
    <source>
        <strain evidence="12">CFH 70021</strain>
        <plasmid evidence="12">unnamed4</plasmid>
    </source>
</reference>
<keyword evidence="8 9" id="KW-0472">Membrane</keyword>
<dbReference type="PANTHER" id="PTHR30413">
    <property type="entry name" value="INNER MEMBRANE TRANSPORT PERMEASE"/>
    <property type="match status" value="1"/>
</dbReference>
<evidence type="ECO:0000256" key="3">
    <source>
        <dbReference type="ARBA" id="ARBA00022448"/>
    </source>
</evidence>
<keyword evidence="3" id="KW-0813">Transport</keyword>
<geneLocation type="plasmid" evidence="11 12">
    <name>unnamed4</name>
</geneLocation>
<sequence>MTVGTCSDASPHSGSGHLYDSGGGSAMEQARDDLVKGASRWRLWSRLGWHDIRKRYRRSVLGPFWLTLSMAVMVASLGLIYGTLFRLDLEGYLPFLAIGLATWTFVASFLNEGCIVFIELEPLIKNVRIPMSVHILRVLWRNLIIYGHNIVIFAVVALVFGIQPGAVGLLAPVGLLVLLVNAAWIMLLLGMICTRFRDVPPIIASLIQLLFFVTPVMWKPELLGERRYLMALNPFHHLIEVIRAPLLGQMPGWESWAAGILFAVAGWVFTFACFARFRKRIAYWL</sequence>
<feature type="transmembrane region" description="Helical" evidence="9">
    <location>
        <begin position="139"/>
        <end position="163"/>
    </location>
</feature>
<evidence type="ECO:0000256" key="5">
    <source>
        <dbReference type="ARBA" id="ARBA00022692"/>
    </source>
</evidence>
<name>A0A2S2D0J1_9PROT</name>
<dbReference type="RefSeq" id="WP_109334211.1">
    <property type="nucleotide sequence ID" value="NZ_CP029359.1"/>
</dbReference>
<organism evidence="11 12">
    <name type="scientific">Azospirillum thermophilum</name>
    <dbReference type="NCBI Taxonomy" id="2202148"/>
    <lineage>
        <taxon>Bacteria</taxon>
        <taxon>Pseudomonadati</taxon>
        <taxon>Pseudomonadota</taxon>
        <taxon>Alphaproteobacteria</taxon>
        <taxon>Rhodospirillales</taxon>
        <taxon>Azospirillaceae</taxon>
        <taxon>Azospirillum</taxon>
    </lineage>
</organism>
<keyword evidence="6 9" id="KW-1133">Transmembrane helix</keyword>
<feature type="domain" description="ABC-2 type transporter transmembrane" evidence="10">
    <location>
        <begin position="46"/>
        <end position="245"/>
    </location>
</feature>
<evidence type="ECO:0000259" key="10">
    <source>
        <dbReference type="Pfam" id="PF01061"/>
    </source>
</evidence>
<feature type="transmembrane region" description="Helical" evidence="9">
    <location>
        <begin position="256"/>
        <end position="277"/>
    </location>
</feature>
<evidence type="ECO:0000256" key="9">
    <source>
        <dbReference type="SAM" id="Phobius"/>
    </source>
</evidence>
<evidence type="ECO:0000313" key="11">
    <source>
        <dbReference type="EMBL" id="AWK90170.1"/>
    </source>
</evidence>
<keyword evidence="5 9" id="KW-0812">Transmembrane</keyword>
<dbReference type="GO" id="GO:0140359">
    <property type="term" value="F:ABC-type transporter activity"/>
    <property type="evidence" value="ECO:0007669"/>
    <property type="project" value="InterPro"/>
</dbReference>
<feature type="transmembrane region" description="Helical" evidence="9">
    <location>
        <begin position="93"/>
        <end position="118"/>
    </location>
</feature>
<evidence type="ECO:0000313" key="12">
    <source>
        <dbReference type="Proteomes" id="UP000245629"/>
    </source>
</evidence>
<gene>
    <name evidence="11" type="ORF">DEW08_29595</name>
</gene>
<dbReference type="PANTHER" id="PTHR30413:SF10">
    <property type="entry name" value="CAPSULE POLYSACCHARIDE EXPORT INNER-MEMBRANE PROTEIN CTRC"/>
    <property type="match status" value="1"/>
</dbReference>
<proteinExistence type="inferred from homology"/>
<keyword evidence="11" id="KW-0614">Plasmid</keyword>
<dbReference type="AlphaFoldDB" id="A0A2S2D0J1"/>
<dbReference type="GO" id="GO:0015774">
    <property type="term" value="P:polysaccharide transport"/>
    <property type="evidence" value="ECO:0007669"/>
    <property type="project" value="UniProtKB-KW"/>
</dbReference>
<protein>
    <submittedName>
        <fullName evidence="11">ABC transporter permease</fullName>
    </submittedName>
</protein>
<dbReference type="OrthoDB" id="9796017at2"/>
<keyword evidence="12" id="KW-1185">Reference proteome</keyword>